<dbReference type="EMBL" id="QXCT01000001">
    <property type="protein sequence ID" value="MDW9252226.1"/>
    <property type="molecule type" value="Genomic_DNA"/>
</dbReference>
<accession>A0AAW9CRH8</accession>
<organism evidence="2 3">
    <name type="scientific">Burkholderia thailandensis</name>
    <dbReference type="NCBI Taxonomy" id="57975"/>
    <lineage>
        <taxon>Bacteria</taxon>
        <taxon>Pseudomonadati</taxon>
        <taxon>Pseudomonadota</taxon>
        <taxon>Betaproteobacteria</taxon>
        <taxon>Burkholderiales</taxon>
        <taxon>Burkholderiaceae</taxon>
        <taxon>Burkholderia</taxon>
        <taxon>pseudomallei group</taxon>
    </lineage>
</organism>
<name>A0AAW9CRH8_BURTH</name>
<dbReference type="AlphaFoldDB" id="A0AAW9CRH8"/>
<feature type="region of interest" description="Disordered" evidence="1">
    <location>
        <begin position="67"/>
        <end position="92"/>
    </location>
</feature>
<gene>
    <name evidence="2" type="ORF">C7S16_5072</name>
</gene>
<evidence type="ECO:0000313" key="3">
    <source>
        <dbReference type="Proteomes" id="UP001272137"/>
    </source>
</evidence>
<dbReference type="Proteomes" id="UP001272137">
    <property type="component" value="Unassembled WGS sequence"/>
</dbReference>
<comment type="caution">
    <text evidence="2">The sequence shown here is derived from an EMBL/GenBank/DDBJ whole genome shotgun (WGS) entry which is preliminary data.</text>
</comment>
<evidence type="ECO:0000256" key="1">
    <source>
        <dbReference type="SAM" id="MobiDB-lite"/>
    </source>
</evidence>
<protein>
    <submittedName>
        <fullName evidence="2">Uncharacterized protein</fullName>
    </submittedName>
</protein>
<proteinExistence type="predicted"/>
<sequence length="92" mass="9441">MTDCRTRVRGVCAEAPRIMHGAGGPHAARAPLIVDIKTPAHGDAMRRCSAGCRSFTAVRVAGLMEAAGPAGAADDSRPASSLAAGRCSERRP</sequence>
<reference evidence="2" key="1">
    <citation type="submission" date="2018-08" db="EMBL/GenBank/DDBJ databases">
        <title>Identification of Burkholderia cepacia strains that express a Burkholderia pseudomallei-like capsular polysaccharide.</title>
        <authorList>
            <person name="Burtnick M.N."/>
            <person name="Vongsouvath M."/>
            <person name="Newton P."/>
            <person name="Wuthiekanun V."/>
            <person name="Limmathurotsakul D."/>
            <person name="Brett P.J."/>
            <person name="Chantratita N."/>
            <person name="Dance D.A."/>
        </authorList>
    </citation>
    <scope>NUCLEOTIDE SEQUENCE</scope>
    <source>
        <strain evidence="2">SBXCC001</strain>
    </source>
</reference>
<evidence type="ECO:0000313" key="2">
    <source>
        <dbReference type="EMBL" id="MDW9252226.1"/>
    </source>
</evidence>